<dbReference type="InterPro" id="IPR005531">
    <property type="entry name" value="Asp23"/>
</dbReference>
<name>A0AA44ZPT1_PSEA5</name>
<organism evidence="2 3">
    <name type="scientific">Pseudonocardia alni</name>
    <name type="common">Amycolata alni</name>
    <dbReference type="NCBI Taxonomy" id="33907"/>
    <lineage>
        <taxon>Bacteria</taxon>
        <taxon>Bacillati</taxon>
        <taxon>Actinomycetota</taxon>
        <taxon>Actinomycetes</taxon>
        <taxon>Pseudonocardiales</taxon>
        <taxon>Pseudonocardiaceae</taxon>
        <taxon>Pseudonocardia</taxon>
    </lineage>
</organism>
<reference evidence="2 3" key="1">
    <citation type="submission" date="2017-11" db="EMBL/GenBank/DDBJ databases">
        <title>Sequencing the genomes of 1000 actinobacteria strains.</title>
        <authorList>
            <person name="Klenk H.-P."/>
        </authorList>
    </citation>
    <scope>NUCLEOTIDE SEQUENCE [LARGE SCALE GENOMIC DNA]</scope>
    <source>
        <strain evidence="2 3">DSM 44104</strain>
    </source>
</reference>
<proteinExistence type="inferred from homology"/>
<dbReference type="AlphaFoldDB" id="A0AA44ZPT1"/>
<dbReference type="Pfam" id="PF03780">
    <property type="entry name" value="Asp23"/>
    <property type="match status" value="1"/>
</dbReference>
<comment type="similarity">
    <text evidence="1">Belongs to the asp23 family.</text>
</comment>
<comment type="caution">
    <text evidence="2">The sequence shown here is derived from an EMBL/GenBank/DDBJ whole genome shotgun (WGS) entry which is preliminary data.</text>
</comment>
<gene>
    <name evidence="2" type="ORF">ATL51_2953</name>
</gene>
<accession>A0AA44ZPT1</accession>
<evidence type="ECO:0000313" key="2">
    <source>
        <dbReference type="EMBL" id="PKB31268.1"/>
    </source>
</evidence>
<protein>
    <submittedName>
        <fullName evidence="2">Alkaline shock family protein YloU</fullName>
    </submittedName>
</protein>
<dbReference type="RefSeq" id="WP_157818363.1">
    <property type="nucleotide sequence ID" value="NZ_PHUJ01000003.1"/>
</dbReference>
<dbReference type="EMBL" id="PHUJ01000003">
    <property type="protein sequence ID" value="PKB31268.1"/>
    <property type="molecule type" value="Genomic_DNA"/>
</dbReference>
<evidence type="ECO:0000256" key="1">
    <source>
        <dbReference type="ARBA" id="ARBA00005721"/>
    </source>
</evidence>
<dbReference type="Proteomes" id="UP000232453">
    <property type="component" value="Unassembled WGS sequence"/>
</dbReference>
<sequence length="203" mass="21821">MTEHDQPDHTDRRDRDTLTCGRSVDTLLTQVADGRGADRDVHQQGCVHCQAALAEYDRLLSPLRDLAAEQVIAPEGPMEEALARIRSAIDDSDYATVRTADGLTRVAARVVVAAARHSAEGVPGVRVALSRDLSGRRDSDSEVTAGVAGASTALEITLAADFGRPLHQLADDVRRAVVATVRHLTDLEPVQVTVLIDDVFTEP</sequence>
<evidence type="ECO:0000313" key="3">
    <source>
        <dbReference type="Proteomes" id="UP000232453"/>
    </source>
</evidence>